<feature type="domain" description="PLAT" evidence="2">
    <location>
        <begin position="446"/>
        <end position="561"/>
    </location>
</feature>
<dbReference type="PANTHER" id="PTHR45901">
    <property type="entry name" value="PROTEIN CBG12474"/>
    <property type="match status" value="1"/>
</dbReference>
<dbReference type="SMART" id="SM00308">
    <property type="entry name" value="LH2"/>
    <property type="match status" value="2"/>
</dbReference>
<feature type="domain" description="PLAT" evidence="2">
    <location>
        <begin position="128"/>
        <end position="242"/>
    </location>
</feature>
<dbReference type="OMA" id="GRINCIK"/>
<name>A0A915KBB8_ROMCU</name>
<dbReference type="AlphaFoldDB" id="A0A915KBB8"/>
<feature type="domain" description="PLAT" evidence="2">
    <location>
        <begin position="563"/>
        <end position="683"/>
    </location>
</feature>
<dbReference type="WBParaSite" id="nRc.2.0.1.t36073-RA">
    <property type="protein sequence ID" value="nRc.2.0.1.t36073-RA"/>
    <property type="gene ID" value="nRc.2.0.1.g36073"/>
</dbReference>
<evidence type="ECO:0000256" key="1">
    <source>
        <dbReference type="PROSITE-ProRule" id="PRU00152"/>
    </source>
</evidence>
<comment type="caution">
    <text evidence="1">Lacks conserved residue(s) required for the propagation of feature annotation.</text>
</comment>
<keyword evidence="3" id="KW-1185">Reference proteome</keyword>
<dbReference type="InterPro" id="IPR052970">
    <property type="entry name" value="Inner_ear_hair_cell_LOXHD"/>
</dbReference>
<sequence length="813" mass="91777">MYRLGNGPGCGYGLVAVDTFDVESNINIGRLRKILLGHENTGYGAGVFIDRIIVNEREIPERELYQYVFLCSKWLDSGQVDGKIERTIQCSGYYSLKHIPVHVREEEDDMFNEEGLDEPENVFVKSKSRYRITVRCGKIVGPADQSTNVYIVCYGSYMHSEPFCIWSHLSVTNAKSFQTFDLDCGQIGEVYKIRLESDNDTISWQLDSIDIIDVDTGEETHLISNKWLCKSAPPNVKLLYMQMFRELPVIRIGLEPLPIYQYTIYVKMSDNFRFVDFPCQVRVQLTGEYGDSGVHKAVLSKNPQNAGSPDFSDRSGSNELTGRIVMECVSLGRIGDVMFDISVQEQGEWIGEGFQLLHSVYGKLGLPKDAIRSKNSWIIDKVYVRESTHAPYLFVLNDSFYKTSEKTGTIRRGFKFSDMQGLSTKLKEKLLTKDRQKTTTKRTHDGMWIVSVTTGHHPEAGTESTLFLIVYGDKGCTSPIPLLDQGQTFTSGSTCNFEIELNSIGQIFKIRVRLDVHGPKPMWYLKKIKMKEKSSGDELRFPVEMWLEKSEDNPEIAIELPAVWPDLKIRTGDGSDVSTDFDVSLIIYGEKGDTGRRFLVSAAGSLTDSCFKPGNIDTFEFEGVSVGKIRKILVTLEPKNPKASWLLNQMEIYETGSDFLYTFVCDKATGLPPFCVKYQRSTNMCSWAQSIVTMDDLQLQPTDNIVAPDSASRLVCVIVSLLGLICSIGMLCILSCGVKLGQPVYLAVKRHRTSIVVGHNRNGELACKNKLLNMILIAPKQHEDLFYENRKQECIMQYLQSMQEEKPTDGQVK</sequence>
<organism evidence="3 4">
    <name type="scientific">Romanomermis culicivorax</name>
    <name type="common">Nematode worm</name>
    <dbReference type="NCBI Taxonomy" id="13658"/>
    <lineage>
        <taxon>Eukaryota</taxon>
        <taxon>Metazoa</taxon>
        <taxon>Ecdysozoa</taxon>
        <taxon>Nematoda</taxon>
        <taxon>Enoplea</taxon>
        <taxon>Dorylaimia</taxon>
        <taxon>Mermithida</taxon>
        <taxon>Mermithoidea</taxon>
        <taxon>Mermithidae</taxon>
        <taxon>Romanomermis</taxon>
    </lineage>
</organism>
<protein>
    <submittedName>
        <fullName evidence="4">PLAT domain-containing protein</fullName>
    </submittedName>
</protein>
<evidence type="ECO:0000313" key="3">
    <source>
        <dbReference type="Proteomes" id="UP000887565"/>
    </source>
</evidence>
<dbReference type="InterPro" id="IPR001024">
    <property type="entry name" value="PLAT/LH2_dom"/>
</dbReference>
<dbReference type="Pfam" id="PF01477">
    <property type="entry name" value="PLAT"/>
    <property type="match status" value="1"/>
</dbReference>
<reference evidence="4" key="1">
    <citation type="submission" date="2022-11" db="UniProtKB">
        <authorList>
            <consortium name="WormBaseParasite"/>
        </authorList>
    </citation>
    <scope>IDENTIFICATION</scope>
</reference>
<dbReference type="PROSITE" id="PS50095">
    <property type="entry name" value="PLAT"/>
    <property type="match status" value="4"/>
</dbReference>
<dbReference type="Proteomes" id="UP000887565">
    <property type="component" value="Unplaced"/>
</dbReference>
<dbReference type="PANTHER" id="PTHR45901:SF7">
    <property type="entry name" value="OXYGEN-REGULATED PROTEIN 1"/>
    <property type="match status" value="1"/>
</dbReference>
<evidence type="ECO:0000259" key="2">
    <source>
        <dbReference type="PROSITE" id="PS50095"/>
    </source>
</evidence>
<dbReference type="InterPro" id="IPR036392">
    <property type="entry name" value="PLAT/LH2_dom_sf"/>
</dbReference>
<feature type="domain" description="PLAT" evidence="2">
    <location>
        <begin position="1"/>
        <end position="89"/>
    </location>
</feature>
<dbReference type="Gene3D" id="2.60.60.20">
    <property type="entry name" value="PLAT/LH2 domain"/>
    <property type="match status" value="5"/>
</dbReference>
<accession>A0A915KBB8</accession>
<evidence type="ECO:0000313" key="4">
    <source>
        <dbReference type="WBParaSite" id="nRc.2.0.1.t36073-RA"/>
    </source>
</evidence>
<proteinExistence type="predicted"/>
<dbReference type="SUPFAM" id="SSF49723">
    <property type="entry name" value="Lipase/lipooxygenase domain (PLAT/LH2 domain)"/>
    <property type="match status" value="4"/>
</dbReference>